<evidence type="ECO:0000313" key="2">
    <source>
        <dbReference type="Proteomes" id="UP000011866"/>
    </source>
</evidence>
<dbReference type="RefSeq" id="WP_015488567.1">
    <property type="nucleotide sequence ID" value="NC_020888.1"/>
</dbReference>
<dbReference type="HOGENOM" id="CLU_185385_0_0_6"/>
<dbReference type="GeneID" id="79178188"/>
<evidence type="ECO:0008006" key="3">
    <source>
        <dbReference type="Google" id="ProtNLM"/>
    </source>
</evidence>
<dbReference type="InterPro" id="IPR021333">
    <property type="entry name" value="DUF2946"/>
</dbReference>
<proteinExistence type="predicted"/>
<dbReference type="KEGG" id="tol:TOL_3478"/>
<evidence type="ECO:0000313" key="1">
    <source>
        <dbReference type="EMBL" id="CCU73864.1"/>
    </source>
</evidence>
<protein>
    <recommendedName>
        <fullName evidence="3">DUF2946 domain-containing protein</fullName>
    </recommendedName>
</protein>
<dbReference type="STRING" id="187493.CN03_17255"/>
<dbReference type="Pfam" id="PF11162">
    <property type="entry name" value="DUF2946"/>
    <property type="match status" value="1"/>
</dbReference>
<gene>
    <name evidence="1" type="ORF">TOL_3478</name>
</gene>
<dbReference type="AlphaFoldDB" id="M5DWZ2"/>
<reference evidence="1 2" key="1">
    <citation type="journal article" date="2013" name="Genome Announc.">
        <title>Genome Sequence of Thalassolituus oleivorans MIL-1 (DSM 14913T).</title>
        <authorList>
            <person name="Golyshin P.N."/>
            <person name="Werner J."/>
            <person name="Chernikova T.N."/>
            <person name="Tran H."/>
            <person name="Ferrer M."/>
            <person name="Yakimov M.M."/>
            <person name="Teeling H."/>
            <person name="Golyshina O.V."/>
        </authorList>
    </citation>
    <scope>NUCLEOTIDE SEQUENCE [LARGE SCALE GENOMIC DNA]</scope>
    <source>
        <strain evidence="1 2">MIL-1</strain>
    </source>
</reference>
<sequence length="94" mass="9897">MPPRQSGSTLALMLCTLVIMMASMQTLHEELVGHAIGEHCELCLTAADSGGLIPLAIALPTLILDKTPEPLAPLLPTHGEVRVIPQNRGPPTAN</sequence>
<keyword evidence="2" id="KW-1185">Reference proteome</keyword>
<dbReference type="Proteomes" id="UP000011866">
    <property type="component" value="Chromosome"/>
</dbReference>
<organism evidence="1 2">
    <name type="scientific">Thalassolituus oleivorans MIL-1</name>
    <dbReference type="NCBI Taxonomy" id="1298593"/>
    <lineage>
        <taxon>Bacteria</taxon>
        <taxon>Pseudomonadati</taxon>
        <taxon>Pseudomonadota</taxon>
        <taxon>Gammaproteobacteria</taxon>
        <taxon>Oceanospirillales</taxon>
        <taxon>Oceanospirillaceae</taxon>
        <taxon>Thalassolituus</taxon>
    </lineage>
</organism>
<accession>M5DWZ2</accession>
<name>M5DWZ2_9GAMM</name>
<dbReference type="EMBL" id="HF680312">
    <property type="protein sequence ID" value="CCU73864.1"/>
    <property type="molecule type" value="Genomic_DNA"/>
</dbReference>